<keyword evidence="11" id="KW-1185">Reference proteome</keyword>
<protein>
    <recommendedName>
        <fullName evidence="5">Protein-glutamate methylesterase/protein-glutamine glutaminase</fullName>
        <ecNumber evidence="5">3.1.1.61</ecNumber>
        <ecNumber evidence="5">3.5.1.44</ecNumber>
    </recommendedName>
</protein>
<dbReference type="AlphaFoldDB" id="A0A2S2E378"/>
<keyword evidence="5 7" id="KW-0597">Phosphoprotein</keyword>
<dbReference type="GO" id="GO:0006935">
    <property type="term" value="P:chemotaxis"/>
    <property type="evidence" value="ECO:0007669"/>
    <property type="project" value="UniProtKB-UniRule"/>
</dbReference>
<comment type="catalytic activity">
    <reaction evidence="4 5">
        <text>[protein]-L-glutamate 5-O-methyl ester + H2O = L-glutamyl-[protein] + methanol + H(+)</text>
        <dbReference type="Rhea" id="RHEA:23236"/>
        <dbReference type="Rhea" id="RHEA-COMP:10208"/>
        <dbReference type="Rhea" id="RHEA-COMP:10311"/>
        <dbReference type="ChEBI" id="CHEBI:15377"/>
        <dbReference type="ChEBI" id="CHEBI:15378"/>
        <dbReference type="ChEBI" id="CHEBI:17790"/>
        <dbReference type="ChEBI" id="CHEBI:29973"/>
        <dbReference type="ChEBI" id="CHEBI:82795"/>
        <dbReference type="EC" id="3.1.1.61"/>
    </reaction>
</comment>
<evidence type="ECO:0000256" key="3">
    <source>
        <dbReference type="ARBA" id="ARBA00022801"/>
    </source>
</evidence>
<organism evidence="10 11">
    <name type="scientific">Saliniradius amylolyticus</name>
    <dbReference type="NCBI Taxonomy" id="2183582"/>
    <lineage>
        <taxon>Bacteria</taxon>
        <taxon>Pseudomonadati</taxon>
        <taxon>Pseudomonadota</taxon>
        <taxon>Gammaproteobacteria</taxon>
        <taxon>Alteromonadales</taxon>
        <taxon>Alteromonadaceae</taxon>
        <taxon>Saliniradius</taxon>
    </lineage>
</organism>
<feature type="modified residue" description="4-aspartylphosphate" evidence="5 7">
    <location>
        <position position="55"/>
    </location>
</feature>
<comment type="function">
    <text evidence="5">Involved in chemotaxis. Part of a chemotaxis signal transduction system that modulates chemotaxis in response to various stimuli. Catalyzes the demethylation of specific methylglutamate residues introduced into the chemoreceptors (methyl-accepting chemotaxis proteins or MCP) by CheR. Also mediates the irreversible deamidation of specific glutamine residues to glutamic acid.</text>
</comment>
<evidence type="ECO:0000256" key="1">
    <source>
        <dbReference type="ARBA" id="ARBA00022490"/>
    </source>
</evidence>
<dbReference type="GO" id="GO:0000156">
    <property type="term" value="F:phosphorelay response regulator activity"/>
    <property type="evidence" value="ECO:0007669"/>
    <property type="project" value="InterPro"/>
</dbReference>
<dbReference type="GO" id="GO:0050568">
    <property type="term" value="F:protein-glutamine glutaminase activity"/>
    <property type="evidence" value="ECO:0007669"/>
    <property type="project" value="UniProtKB-UniRule"/>
</dbReference>
<dbReference type="KEGG" id="salh:HMF8227_01628"/>
<dbReference type="PANTHER" id="PTHR42872:SF6">
    <property type="entry name" value="PROTEIN-GLUTAMATE METHYLESTERASE_PROTEIN-GLUTAMINE GLUTAMINASE"/>
    <property type="match status" value="1"/>
</dbReference>
<evidence type="ECO:0000256" key="4">
    <source>
        <dbReference type="ARBA" id="ARBA00048267"/>
    </source>
</evidence>
<comment type="PTM">
    <text evidence="5">Phosphorylated by CheA. Phosphorylation of the N-terminal regulatory domain activates the methylesterase activity.</text>
</comment>
<dbReference type="Pfam" id="PF00072">
    <property type="entry name" value="Response_reg"/>
    <property type="match status" value="1"/>
</dbReference>
<keyword evidence="2 5" id="KW-0145">Chemotaxis</keyword>
<comment type="subcellular location">
    <subcellularLocation>
        <location evidence="5">Cytoplasm</location>
    </subcellularLocation>
</comment>
<dbReference type="OrthoDB" id="9793421at2"/>
<evidence type="ECO:0000259" key="8">
    <source>
        <dbReference type="PROSITE" id="PS50110"/>
    </source>
</evidence>
<feature type="active site" evidence="5 6">
    <location>
        <position position="188"/>
    </location>
</feature>
<dbReference type="Gene3D" id="3.40.50.180">
    <property type="entry name" value="Methylesterase CheB, C-terminal domain"/>
    <property type="match status" value="1"/>
</dbReference>
<evidence type="ECO:0000256" key="2">
    <source>
        <dbReference type="ARBA" id="ARBA00022500"/>
    </source>
</evidence>
<dbReference type="RefSeq" id="WP_109339704.1">
    <property type="nucleotide sequence ID" value="NZ_CP029347.1"/>
</dbReference>
<comment type="catalytic activity">
    <reaction evidence="5">
        <text>L-glutaminyl-[protein] + H2O = L-glutamyl-[protein] + NH4(+)</text>
        <dbReference type="Rhea" id="RHEA:16441"/>
        <dbReference type="Rhea" id="RHEA-COMP:10207"/>
        <dbReference type="Rhea" id="RHEA-COMP:10208"/>
        <dbReference type="ChEBI" id="CHEBI:15377"/>
        <dbReference type="ChEBI" id="CHEBI:28938"/>
        <dbReference type="ChEBI" id="CHEBI:29973"/>
        <dbReference type="ChEBI" id="CHEBI:30011"/>
        <dbReference type="EC" id="3.5.1.44"/>
    </reaction>
</comment>
<evidence type="ECO:0000259" key="9">
    <source>
        <dbReference type="PROSITE" id="PS50122"/>
    </source>
</evidence>
<reference evidence="10 11" key="1">
    <citation type="submission" date="2018-05" db="EMBL/GenBank/DDBJ databases">
        <title>Salinimonas sp. HMF8227 Genome sequencing and assembly.</title>
        <authorList>
            <person name="Kang H."/>
            <person name="Kang J."/>
            <person name="Cha I."/>
            <person name="Kim H."/>
            <person name="Joh K."/>
        </authorList>
    </citation>
    <scope>NUCLEOTIDE SEQUENCE [LARGE SCALE GENOMIC DNA]</scope>
    <source>
        <strain evidence="10 11">HMF8227</strain>
    </source>
</reference>
<dbReference type="PROSITE" id="PS50110">
    <property type="entry name" value="RESPONSE_REGULATORY"/>
    <property type="match status" value="1"/>
</dbReference>
<dbReference type="Pfam" id="PF01339">
    <property type="entry name" value="CheB_methylest"/>
    <property type="match status" value="1"/>
</dbReference>
<dbReference type="CDD" id="cd16432">
    <property type="entry name" value="CheB_Rec"/>
    <property type="match status" value="1"/>
</dbReference>
<feature type="active site" evidence="5 6">
    <location>
        <position position="162"/>
    </location>
</feature>
<dbReference type="Proteomes" id="UP000245728">
    <property type="component" value="Chromosome"/>
</dbReference>
<dbReference type="HAMAP" id="MF_00099">
    <property type="entry name" value="CheB_chemtxs"/>
    <property type="match status" value="1"/>
</dbReference>
<proteinExistence type="inferred from homology"/>
<dbReference type="InterPro" id="IPR008248">
    <property type="entry name" value="CheB-like"/>
</dbReference>
<comment type="domain">
    <text evidence="5">Contains a C-terminal catalytic domain, and an N-terminal region which modulates catalytic activity.</text>
</comment>
<dbReference type="EC" id="3.1.1.61" evidence="5"/>
<feature type="active site" evidence="5 6">
    <location>
        <position position="284"/>
    </location>
</feature>
<dbReference type="NCBIfam" id="NF009206">
    <property type="entry name" value="PRK12555.1"/>
    <property type="match status" value="1"/>
</dbReference>
<dbReference type="EC" id="3.5.1.44" evidence="5"/>
<dbReference type="SUPFAM" id="SSF52738">
    <property type="entry name" value="Methylesterase CheB, C-terminal domain"/>
    <property type="match status" value="1"/>
</dbReference>
<comment type="similarity">
    <text evidence="5">Belongs to the CheB family.</text>
</comment>
<evidence type="ECO:0000313" key="11">
    <source>
        <dbReference type="Proteomes" id="UP000245728"/>
    </source>
</evidence>
<dbReference type="InterPro" id="IPR001789">
    <property type="entry name" value="Sig_transdc_resp-reg_receiver"/>
</dbReference>
<dbReference type="SMART" id="SM00448">
    <property type="entry name" value="REC"/>
    <property type="match status" value="1"/>
</dbReference>
<dbReference type="PROSITE" id="PS50122">
    <property type="entry name" value="CHEB"/>
    <property type="match status" value="1"/>
</dbReference>
<dbReference type="CDD" id="cd17541">
    <property type="entry name" value="REC_CheB-like"/>
    <property type="match status" value="1"/>
</dbReference>
<dbReference type="PANTHER" id="PTHR42872">
    <property type="entry name" value="PROTEIN-GLUTAMATE METHYLESTERASE/PROTEIN-GLUTAMINE GLUTAMINASE"/>
    <property type="match status" value="1"/>
</dbReference>
<dbReference type="NCBIfam" id="NF001965">
    <property type="entry name" value="PRK00742.1"/>
    <property type="match status" value="1"/>
</dbReference>
<dbReference type="PIRSF" id="PIRSF000876">
    <property type="entry name" value="RR_chemtxs_CheB"/>
    <property type="match status" value="1"/>
</dbReference>
<dbReference type="SUPFAM" id="SSF52172">
    <property type="entry name" value="CheY-like"/>
    <property type="match status" value="1"/>
</dbReference>
<evidence type="ECO:0000256" key="5">
    <source>
        <dbReference type="HAMAP-Rule" id="MF_00099"/>
    </source>
</evidence>
<dbReference type="GO" id="GO:0005737">
    <property type="term" value="C:cytoplasm"/>
    <property type="evidence" value="ECO:0007669"/>
    <property type="project" value="UniProtKB-SubCell"/>
</dbReference>
<feature type="domain" description="CheB-type methylesterase" evidence="9">
    <location>
        <begin position="150"/>
        <end position="342"/>
    </location>
</feature>
<dbReference type="InterPro" id="IPR000673">
    <property type="entry name" value="Sig_transdc_resp-reg_Me-estase"/>
</dbReference>
<dbReference type="InterPro" id="IPR011006">
    <property type="entry name" value="CheY-like_superfamily"/>
</dbReference>
<evidence type="ECO:0000256" key="7">
    <source>
        <dbReference type="PROSITE-ProRule" id="PRU00169"/>
    </source>
</evidence>
<keyword evidence="3 5" id="KW-0378">Hydrolase</keyword>
<dbReference type="EMBL" id="CP029347">
    <property type="protein sequence ID" value="AWL12101.1"/>
    <property type="molecule type" value="Genomic_DNA"/>
</dbReference>
<keyword evidence="1 5" id="KW-0963">Cytoplasm</keyword>
<name>A0A2S2E378_9ALTE</name>
<dbReference type="InterPro" id="IPR035909">
    <property type="entry name" value="CheB_C"/>
</dbReference>
<evidence type="ECO:0000256" key="6">
    <source>
        <dbReference type="PROSITE-ProRule" id="PRU00050"/>
    </source>
</evidence>
<accession>A0A2S2E378</accession>
<gene>
    <name evidence="5" type="primary">cheB</name>
    <name evidence="10" type="ORF">HMF8227_01628</name>
</gene>
<dbReference type="GO" id="GO:0008984">
    <property type="term" value="F:protein-glutamate methylesterase activity"/>
    <property type="evidence" value="ECO:0007669"/>
    <property type="project" value="UniProtKB-UniRule"/>
</dbReference>
<dbReference type="Gene3D" id="3.40.50.2300">
    <property type="match status" value="1"/>
</dbReference>
<sequence length="348" mass="37019">MSINVLVVDDSALIRRILSEIINQTPDLNLVGTAPDAYVARDMVRALSPDVITLDVEMPKVDGLTFLDKLMKAKPTPVLMVSTLTEEGAEVTLKALELGAVDFIAKPKIGVVAGMEAYRELIVSKIRAVAQAHVSARAYIPTQAKALVKFSTTEKLIGIGASTGGTEAIHAVLSMMPADSPAVVITQHMPAGFTHSFAERLNLNSAMAVSEARHGERLLPGHAYIAPGGIHMVVKRSGANYQIELEDSERMSSHKPSVDKLFFSLADAAGANTAAVILTGMGRDGAAGLRAIREAGGRTAAQDEKSSLIYGMPKEAWLNKGAELQLSLENVPAWLATTVSQMGRSVRI</sequence>
<feature type="domain" description="Response regulatory" evidence="8">
    <location>
        <begin position="4"/>
        <end position="121"/>
    </location>
</feature>
<evidence type="ECO:0000313" key="10">
    <source>
        <dbReference type="EMBL" id="AWL12101.1"/>
    </source>
</evidence>